<accession>A0ABU4HVH4</accession>
<evidence type="ECO:0008006" key="3">
    <source>
        <dbReference type="Google" id="ProtNLM"/>
    </source>
</evidence>
<proteinExistence type="predicted"/>
<sequence>MGGRRGAKPLTRRDWLFGSRPRRMALEALLAEPAGEAWSKARLARAAGVSPHGGIDEQVDGFVRIGLLERRDGGYALADPPPAYAATLAALLRELERLPDS</sequence>
<dbReference type="Proteomes" id="UP001284601">
    <property type="component" value="Unassembled WGS sequence"/>
</dbReference>
<evidence type="ECO:0000313" key="1">
    <source>
        <dbReference type="EMBL" id="MDW5597223.1"/>
    </source>
</evidence>
<dbReference type="RefSeq" id="WP_318599687.1">
    <property type="nucleotide sequence ID" value="NZ_JAWSTH010000079.1"/>
</dbReference>
<protein>
    <recommendedName>
        <fullName evidence="3">Transcriptional regulator</fullName>
    </recommendedName>
</protein>
<keyword evidence="2" id="KW-1185">Reference proteome</keyword>
<organism evidence="1 2">
    <name type="scientific">Conexibacter stalactiti</name>
    <dbReference type="NCBI Taxonomy" id="1940611"/>
    <lineage>
        <taxon>Bacteria</taxon>
        <taxon>Bacillati</taxon>
        <taxon>Actinomycetota</taxon>
        <taxon>Thermoleophilia</taxon>
        <taxon>Solirubrobacterales</taxon>
        <taxon>Conexibacteraceae</taxon>
        <taxon>Conexibacter</taxon>
    </lineage>
</organism>
<dbReference type="EMBL" id="JAWSTH010000079">
    <property type="protein sequence ID" value="MDW5597223.1"/>
    <property type="molecule type" value="Genomic_DNA"/>
</dbReference>
<comment type="caution">
    <text evidence="1">The sequence shown here is derived from an EMBL/GenBank/DDBJ whole genome shotgun (WGS) entry which is preliminary data.</text>
</comment>
<name>A0ABU4HVH4_9ACTN</name>
<gene>
    <name evidence="1" type="ORF">R7226_22945</name>
</gene>
<reference evidence="2" key="1">
    <citation type="submission" date="2023-07" db="EMBL/GenBank/DDBJ databases">
        <title>Conexibacter stalactiti sp. nov., isolated from stalactites in a lava cave and emended description of the genus Conexibacter.</title>
        <authorList>
            <person name="Lee S.D."/>
        </authorList>
    </citation>
    <scope>NUCLEOTIDE SEQUENCE [LARGE SCALE GENOMIC DNA]</scope>
    <source>
        <strain evidence="2">KCTC 39840</strain>
    </source>
</reference>
<evidence type="ECO:0000313" key="2">
    <source>
        <dbReference type="Proteomes" id="UP001284601"/>
    </source>
</evidence>